<dbReference type="Pfam" id="PF08484">
    <property type="entry name" value="Methyltransf_14"/>
    <property type="match status" value="1"/>
</dbReference>
<dbReference type="Proteomes" id="UP000323876">
    <property type="component" value="Unassembled WGS sequence"/>
</dbReference>
<comment type="caution">
    <text evidence="3">The sequence shown here is derived from an EMBL/GenBank/DDBJ whole genome shotgun (WGS) entry which is preliminary data.</text>
</comment>
<dbReference type="GO" id="GO:0032259">
    <property type="term" value="P:methylation"/>
    <property type="evidence" value="ECO:0007669"/>
    <property type="project" value="UniProtKB-KW"/>
</dbReference>
<evidence type="ECO:0000313" key="3">
    <source>
        <dbReference type="EMBL" id="KAA8887622.1"/>
    </source>
</evidence>
<dbReference type="SUPFAM" id="SSF53335">
    <property type="entry name" value="S-adenosyl-L-methionine-dependent methyltransferases"/>
    <property type="match status" value="1"/>
</dbReference>
<name>A0A5N0EDY2_9NOCA</name>
<dbReference type="RefSeq" id="WP_150403192.1">
    <property type="nucleotide sequence ID" value="NZ_VXLC01000006.1"/>
</dbReference>
<dbReference type="Pfam" id="PF08421">
    <property type="entry name" value="Methyltransf_13"/>
    <property type="match status" value="1"/>
</dbReference>
<dbReference type="InterPro" id="IPR013691">
    <property type="entry name" value="MeTrfase_14"/>
</dbReference>
<dbReference type="CDD" id="cd02440">
    <property type="entry name" value="AdoMet_MTases"/>
    <property type="match status" value="1"/>
</dbReference>
<proteinExistence type="predicted"/>
<feature type="domain" description="Methyltransferase putative zinc binding" evidence="1">
    <location>
        <begin position="4"/>
        <end position="63"/>
    </location>
</feature>
<dbReference type="GO" id="GO:0008168">
    <property type="term" value="F:methyltransferase activity"/>
    <property type="evidence" value="ECO:0007669"/>
    <property type="project" value="UniProtKB-KW"/>
</dbReference>
<evidence type="ECO:0000313" key="4">
    <source>
        <dbReference type="Proteomes" id="UP000323876"/>
    </source>
</evidence>
<dbReference type="PANTHER" id="PTHR43861:SF5">
    <property type="entry name" value="BLL5978 PROTEIN"/>
    <property type="match status" value="1"/>
</dbReference>
<dbReference type="Gene3D" id="3.40.50.720">
    <property type="entry name" value="NAD(P)-binding Rossmann-like Domain"/>
    <property type="match status" value="1"/>
</dbReference>
<dbReference type="Gene3D" id="3.40.50.150">
    <property type="entry name" value="Vaccinia Virus protein VP39"/>
    <property type="match status" value="1"/>
</dbReference>
<gene>
    <name evidence="3" type="ORF">F3087_18360</name>
</gene>
<accession>A0A5N0EDY2</accession>
<evidence type="ECO:0000259" key="1">
    <source>
        <dbReference type="Pfam" id="PF08421"/>
    </source>
</evidence>
<dbReference type="InterPro" id="IPR029063">
    <property type="entry name" value="SAM-dependent_MTases_sf"/>
</dbReference>
<dbReference type="EMBL" id="VXLC01000006">
    <property type="protein sequence ID" value="KAA8887622.1"/>
    <property type="molecule type" value="Genomic_DNA"/>
</dbReference>
<keyword evidence="3" id="KW-0808">Transferase</keyword>
<dbReference type="PANTHER" id="PTHR43861">
    <property type="entry name" value="TRANS-ACONITATE 2-METHYLTRANSFERASE-RELATED"/>
    <property type="match status" value="1"/>
</dbReference>
<dbReference type="InterPro" id="IPR038576">
    <property type="entry name" value="Methyltransf_Zn-bd_dom_put_sf"/>
</dbReference>
<dbReference type="OrthoDB" id="9815644at2"/>
<reference evidence="3 4" key="1">
    <citation type="submission" date="2019-09" db="EMBL/GenBank/DDBJ databases">
        <authorList>
            <person name="Wang X."/>
        </authorList>
    </citation>
    <scope>NUCLEOTIDE SEQUENCE [LARGE SCALE GENOMIC DNA]</scope>
    <source>
        <strain evidence="3 4">CICC 11023</strain>
    </source>
</reference>
<sequence length="406" mass="44099">MVECRVCGDVVIEFIDFGRQPLSDAFRAPEQGDEEFFYRLAVGRCASCTMVQLLEEVPRAKMFHTDYPYFSSGSSVMREHFENTANTFLEKELTGTDPFIVELGSNDGIMLRTIAKAGVRHLGVEPSAGVADHARTQGVTVLTEFFEAATATAVRAEYGPADVVFAANTFCHIPYVDSIFAGLDALLTPGGVFVFEDPYLGEIVERTSFDQIYDEHFYFFSATSVHAMAQRFGFELVDVERLAVHGGEVRYTLARAGARVPTPAVADLLAEESARRLHDPATLAAFATAVGVIRTDLIALLHELKAAGASVVGYGATAKSATVTNYCGITPDLVSYVCDTTPAKQHKVTPGAHLPVRPAEAFAESYPDYALLFAWNHAQEIMAKETAFSAAGGKWILYTPNVHVVG</sequence>
<keyword evidence="3" id="KW-0489">Methyltransferase</keyword>
<dbReference type="Pfam" id="PF13489">
    <property type="entry name" value="Methyltransf_23"/>
    <property type="match status" value="1"/>
</dbReference>
<dbReference type="Gene3D" id="6.20.50.110">
    <property type="entry name" value="Methyltransferase, zinc-binding domain"/>
    <property type="match status" value="1"/>
</dbReference>
<feature type="domain" description="C-methyltransferase" evidence="2">
    <location>
        <begin position="244"/>
        <end position="400"/>
    </location>
</feature>
<dbReference type="AlphaFoldDB" id="A0A5N0EDY2"/>
<evidence type="ECO:0000259" key="2">
    <source>
        <dbReference type="Pfam" id="PF08484"/>
    </source>
</evidence>
<dbReference type="InterPro" id="IPR013630">
    <property type="entry name" value="Methyltransf_Zn-bd_dom_put"/>
</dbReference>
<organism evidence="3 4">
    <name type="scientific">Nocardia colli</name>
    <dbReference type="NCBI Taxonomy" id="2545717"/>
    <lineage>
        <taxon>Bacteria</taxon>
        <taxon>Bacillati</taxon>
        <taxon>Actinomycetota</taxon>
        <taxon>Actinomycetes</taxon>
        <taxon>Mycobacteriales</taxon>
        <taxon>Nocardiaceae</taxon>
        <taxon>Nocardia</taxon>
    </lineage>
</organism>
<keyword evidence="4" id="KW-1185">Reference proteome</keyword>
<protein>
    <submittedName>
        <fullName evidence="3">Class I SAM-dependent methyltransferase</fullName>
    </submittedName>
</protein>
<dbReference type="Gene3D" id="6.10.250.3100">
    <property type="match status" value="1"/>
</dbReference>